<evidence type="ECO:0000313" key="3">
    <source>
        <dbReference type="Proteomes" id="UP001320768"/>
    </source>
</evidence>
<protein>
    <recommendedName>
        <fullName evidence="4">MATE family efflux transporter</fullName>
    </recommendedName>
</protein>
<keyword evidence="1" id="KW-0812">Transmembrane</keyword>
<dbReference type="RefSeq" id="WP_258568982.1">
    <property type="nucleotide sequence ID" value="NZ_JAKUDN010000001.1"/>
</dbReference>
<dbReference type="EMBL" id="JAKUDN010000001">
    <property type="protein sequence ID" value="MCP8351874.1"/>
    <property type="molecule type" value="Genomic_DNA"/>
</dbReference>
<feature type="transmembrane region" description="Helical" evidence="1">
    <location>
        <begin position="27"/>
        <end position="50"/>
    </location>
</feature>
<gene>
    <name evidence="2" type="ORF">MKS91_01010</name>
</gene>
<evidence type="ECO:0008006" key="4">
    <source>
        <dbReference type="Google" id="ProtNLM"/>
    </source>
</evidence>
<dbReference type="Proteomes" id="UP001320768">
    <property type="component" value="Unassembled WGS sequence"/>
</dbReference>
<evidence type="ECO:0000313" key="2">
    <source>
        <dbReference type="EMBL" id="MCP8351874.1"/>
    </source>
</evidence>
<evidence type="ECO:0000256" key="1">
    <source>
        <dbReference type="SAM" id="Phobius"/>
    </source>
</evidence>
<feature type="transmembrane region" description="Helical" evidence="1">
    <location>
        <begin position="111"/>
        <end position="136"/>
    </location>
</feature>
<keyword evidence="1" id="KW-1133">Transmembrane helix</keyword>
<keyword evidence="1" id="KW-0472">Membrane</keyword>
<comment type="caution">
    <text evidence="2">The sequence shown here is derived from an EMBL/GenBank/DDBJ whole genome shotgun (WGS) entry which is preliminary data.</text>
</comment>
<keyword evidence="3" id="KW-1185">Reference proteome</keyword>
<feature type="transmembrane region" description="Helical" evidence="1">
    <location>
        <begin position="71"/>
        <end position="91"/>
    </location>
</feature>
<sequence length="153" mass="16752">MGIVLPLVLAEGFVVLASEVTLMRLLMPYVGSGIDVTAILITAILLPMAYGYAYAGTLGHASNEQVVARRLCYNFFMAQAILLVGLSYLKVDLFFHLCGVIGLVNHWILTAIYAVLFVVYPVFLLAQTLPLVTAYFKEVGARQLTGQLLFFST</sequence>
<accession>A0ABT1L433</accession>
<name>A0ABT1L433_9GAMM</name>
<reference evidence="2 3" key="1">
    <citation type="journal article" date="2022" name="Nat. Microbiol.">
        <title>The microbiome of a bacterivorous marine choanoflagellate contains a resource-demanding obligate bacterial associate.</title>
        <authorList>
            <person name="Needham D.M."/>
            <person name="Poirier C."/>
            <person name="Bachy C."/>
            <person name="George E.E."/>
            <person name="Wilken S."/>
            <person name="Yung C.C.M."/>
            <person name="Limardo A.J."/>
            <person name="Morando M."/>
            <person name="Sudek L."/>
            <person name="Malmstrom R.R."/>
            <person name="Keeling P.J."/>
            <person name="Santoro A.E."/>
            <person name="Worden A.Z."/>
        </authorList>
    </citation>
    <scope>NUCLEOTIDE SEQUENCE [LARGE SCALE GENOMIC DNA]</scope>
    <source>
        <strain evidence="2 3">Comchoano-2</strain>
    </source>
</reference>
<organism evidence="2 3">
    <name type="scientific">Candidatus Synchoanobacter obligatus</name>
    <dbReference type="NCBI Taxonomy" id="2919597"/>
    <lineage>
        <taxon>Bacteria</taxon>
        <taxon>Pseudomonadati</taxon>
        <taxon>Pseudomonadota</taxon>
        <taxon>Gammaproteobacteria</taxon>
        <taxon>Candidatus Comchoanobacterales</taxon>
        <taxon>Candidatus Comchoanobacteraceae</taxon>
        <taxon>Candidatus Synchoanobacter</taxon>
    </lineage>
</organism>
<proteinExistence type="predicted"/>